<gene>
    <name evidence="3" type="ORF">FIBSPDRAFT_925024</name>
</gene>
<sequence length="618" mass="68158">MAAPTRITTRATNQDAHPGMVAYDSDTDRLPIPKARRPRRSAAELKAERDEKLAKKEAQALQRTKAIQKVAQLENKMAAADEENRQSAARPPAKLATQVARRKKVVSSDDEHPEPDAAEVKHTQGQSEIVTKRGRPYVKVEPAGKSKASSKRSTVPMRPGRRDVEAERNLQIEAEVSQKRKASPDDDMLSKRFKISADDNFIPSVPSHEGRSSSLATSVPSSRASSVASHRSHHSRASSVASRQYFHQDTDELSVNGVADGHDLPQVEGECVGRQYNEPEKSGFDYGGFQEEDESKEHEYAIKDAIQPKRETMKDFVGIIPNAPTDRLKTSKPIINATTATATNRTSRAVGDILPDGTQTRFARNMVPRLRDHAGTLDIPWDNGLDQEVLATIQCFWEEEFPDHPLNLAMGDPIVGLCYQRIYEWRSHFGAAALVAINELFSSETKLANGKSKLIYGTKCSRKDYIRREIGTGLPFLYSCTNYDEKGEPAFSGMFKSDLILTVLYGHLKDTASVSPELASPYPPRAAVALAAAAVERALKCWETGELTKGNKFSEAQWGETTDEFMIHVALLSDKKMDRIIAGAMEYAPKKSLAAASSSRIVTGSRVLMAMSADEESD</sequence>
<feature type="compositionally biased region" description="Basic and acidic residues" evidence="1">
    <location>
        <begin position="41"/>
        <end position="58"/>
    </location>
</feature>
<name>A0A166VA97_9AGAM</name>
<evidence type="ECO:0000313" key="4">
    <source>
        <dbReference type="Proteomes" id="UP000076532"/>
    </source>
</evidence>
<feature type="compositionally biased region" description="Polar residues" evidence="1">
    <location>
        <begin position="1"/>
        <end position="15"/>
    </location>
</feature>
<evidence type="ECO:0000256" key="1">
    <source>
        <dbReference type="SAM" id="MobiDB-lite"/>
    </source>
</evidence>
<feature type="compositionally biased region" description="Basic and acidic residues" evidence="1">
    <location>
        <begin position="106"/>
        <end position="122"/>
    </location>
</feature>
<dbReference type="STRING" id="436010.A0A166VA97"/>
<feature type="compositionally biased region" description="Low complexity" evidence="1">
    <location>
        <begin position="212"/>
        <end position="229"/>
    </location>
</feature>
<feature type="domain" description="DUF6532" evidence="2">
    <location>
        <begin position="395"/>
        <end position="566"/>
    </location>
</feature>
<evidence type="ECO:0000313" key="3">
    <source>
        <dbReference type="EMBL" id="KZP32510.1"/>
    </source>
</evidence>
<protein>
    <recommendedName>
        <fullName evidence="2">DUF6532 domain-containing protein</fullName>
    </recommendedName>
</protein>
<evidence type="ECO:0000259" key="2">
    <source>
        <dbReference type="Pfam" id="PF20149"/>
    </source>
</evidence>
<accession>A0A166VA97</accession>
<dbReference type="EMBL" id="KV417485">
    <property type="protein sequence ID" value="KZP32510.1"/>
    <property type="molecule type" value="Genomic_DNA"/>
</dbReference>
<dbReference type="Pfam" id="PF20149">
    <property type="entry name" value="DUF6532"/>
    <property type="match status" value="1"/>
</dbReference>
<feature type="region of interest" description="Disordered" evidence="1">
    <location>
        <begin position="77"/>
        <end position="245"/>
    </location>
</feature>
<dbReference type="OrthoDB" id="3070163at2759"/>
<proteinExistence type="predicted"/>
<feature type="compositionally biased region" description="Basic and acidic residues" evidence="1">
    <location>
        <begin position="160"/>
        <end position="190"/>
    </location>
</feature>
<reference evidence="3 4" key="1">
    <citation type="journal article" date="2016" name="Mol. Biol. Evol.">
        <title>Comparative Genomics of Early-Diverging Mushroom-Forming Fungi Provides Insights into the Origins of Lignocellulose Decay Capabilities.</title>
        <authorList>
            <person name="Nagy L.G."/>
            <person name="Riley R."/>
            <person name="Tritt A."/>
            <person name="Adam C."/>
            <person name="Daum C."/>
            <person name="Floudas D."/>
            <person name="Sun H."/>
            <person name="Yadav J.S."/>
            <person name="Pangilinan J."/>
            <person name="Larsson K.H."/>
            <person name="Matsuura K."/>
            <person name="Barry K."/>
            <person name="Labutti K."/>
            <person name="Kuo R."/>
            <person name="Ohm R.A."/>
            <person name="Bhattacharya S.S."/>
            <person name="Shirouzu T."/>
            <person name="Yoshinaga Y."/>
            <person name="Martin F.M."/>
            <person name="Grigoriev I.V."/>
            <person name="Hibbett D.S."/>
        </authorList>
    </citation>
    <scope>NUCLEOTIDE SEQUENCE [LARGE SCALE GENOMIC DNA]</scope>
    <source>
        <strain evidence="3 4">CBS 109695</strain>
    </source>
</reference>
<organism evidence="3 4">
    <name type="scientific">Athelia psychrophila</name>
    <dbReference type="NCBI Taxonomy" id="1759441"/>
    <lineage>
        <taxon>Eukaryota</taxon>
        <taxon>Fungi</taxon>
        <taxon>Dikarya</taxon>
        <taxon>Basidiomycota</taxon>
        <taxon>Agaricomycotina</taxon>
        <taxon>Agaricomycetes</taxon>
        <taxon>Agaricomycetidae</taxon>
        <taxon>Atheliales</taxon>
        <taxon>Atheliaceae</taxon>
        <taxon>Athelia</taxon>
    </lineage>
</organism>
<dbReference type="Proteomes" id="UP000076532">
    <property type="component" value="Unassembled WGS sequence"/>
</dbReference>
<feature type="region of interest" description="Disordered" evidence="1">
    <location>
        <begin position="1"/>
        <end position="58"/>
    </location>
</feature>
<dbReference type="AlphaFoldDB" id="A0A166VA97"/>
<keyword evidence="4" id="KW-1185">Reference proteome</keyword>
<dbReference type="InterPro" id="IPR045341">
    <property type="entry name" value="DUF6532"/>
</dbReference>